<protein>
    <submittedName>
        <fullName evidence="5">AraC family transcriptional regulator</fullName>
    </submittedName>
</protein>
<comment type="caution">
    <text evidence="5">The sequence shown here is derived from an EMBL/GenBank/DDBJ whole genome shotgun (WGS) entry which is preliminary data.</text>
</comment>
<keyword evidence="2" id="KW-0238">DNA-binding</keyword>
<dbReference type="PROSITE" id="PS01124">
    <property type="entry name" value="HTH_ARAC_FAMILY_2"/>
    <property type="match status" value="1"/>
</dbReference>
<sequence length="307" mass="35773">MPLKNLLQKIDLTNPGQLQTLVENRRVFNLDNCELNVFESYEQAFGIPLTFGDFIITSMVRGKKIMHLDNKPAFDYLPGETVVVPANETMMIDFPEATEANPTQCIALAIDASYINETVNYLNQYHNVNKQNNNWNLRFNQYHFTNDTEMSDLINKIIRICTSSNTTKNILADLNLKELLIRLLQSQQLEQVYTESKTNSNHSREHFVLNYIQEHLCEKIHVATLSRKAYLSRTIFFKWFKEQFGTTPSEYINRERIKLAKQLLTNPEHNVHTVSTMTGFIDANYFIRVFRKLEGVTPKTYKDCLEN</sequence>
<organism evidence="5 6">
    <name type="scientific">Danxiaibacter flavus</name>
    <dbReference type="NCBI Taxonomy" id="3049108"/>
    <lineage>
        <taxon>Bacteria</taxon>
        <taxon>Pseudomonadati</taxon>
        <taxon>Bacteroidota</taxon>
        <taxon>Chitinophagia</taxon>
        <taxon>Chitinophagales</taxon>
        <taxon>Chitinophagaceae</taxon>
        <taxon>Danxiaibacter</taxon>
    </lineage>
</organism>
<evidence type="ECO:0000313" key="6">
    <source>
        <dbReference type="Proteomes" id="UP001560573"/>
    </source>
</evidence>
<dbReference type="Pfam" id="PF12833">
    <property type="entry name" value="HTH_18"/>
    <property type="match status" value="1"/>
</dbReference>
<evidence type="ECO:0000259" key="4">
    <source>
        <dbReference type="PROSITE" id="PS01124"/>
    </source>
</evidence>
<dbReference type="InterPro" id="IPR018062">
    <property type="entry name" value="HTH_AraC-typ_CS"/>
</dbReference>
<dbReference type="InterPro" id="IPR009057">
    <property type="entry name" value="Homeodomain-like_sf"/>
</dbReference>
<dbReference type="RefSeq" id="WP_369330572.1">
    <property type="nucleotide sequence ID" value="NZ_JAULBC010000005.1"/>
</dbReference>
<keyword evidence="6" id="KW-1185">Reference proteome</keyword>
<accession>A0ABV3ZHX7</accession>
<feature type="domain" description="HTH araC/xylS-type" evidence="4">
    <location>
        <begin position="206"/>
        <end position="304"/>
    </location>
</feature>
<dbReference type="InterPro" id="IPR018060">
    <property type="entry name" value="HTH_AraC"/>
</dbReference>
<dbReference type="Proteomes" id="UP001560573">
    <property type="component" value="Unassembled WGS sequence"/>
</dbReference>
<reference evidence="5 6" key="1">
    <citation type="submission" date="2023-07" db="EMBL/GenBank/DDBJ databases">
        <authorList>
            <person name="Lian W.-H."/>
        </authorList>
    </citation>
    <scope>NUCLEOTIDE SEQUENCE [LARGE SCALE GENOMIC DNA]</scope>
    <source>
        <strain evidence="5 6">SYSU DXS3180</strain>
    </source>
</reference>
<dbReference type="PROSITE" id="PS00041">
    <property type="entry name" value="HTH_ARAC_FAMILY_1"/>
    <property type="match status" value="1"/>
</dbReference>
<proteinExistence type="predicted"/>
<dbReference type="Pfam" id="PF06719">
    <property type="entry name" value="AraC_N"/>
    <property type="match status" value="1"/>
</dbReference>
<evidence type="ECO:0000313" key="5">
    <source>
        <dbReference type="EMBL" id="MEX6689165.1"/>
    </source>
</evidence>
<dbReference type="SUPFAM" id="SSF46689">
    <property type="entry name" value="Homeodomain-like"/>
    <property type="match status" value="2"/>
</dbReference>
<dbReference type="InterPro" id="IPR009594">
    <property type="entry name" value="Tscrpt_reg_HTH_AraC_N"/>
</dbReference>
<dbReference type="Gene3D" id="1.10.10.60">
    <property type="entry name" value="Homeodomain-like"/>
    <property type="match status" value="2"/>
</dbReference>
<evidence type="ECO:0000256" key="3">
    <source>
        <dbReference type="ARBA" id="ARBA00023163"/>
    </source>
</evidence>
<dbReference type="PANTHER" id="PTHR43280:SF28">
    <property type="entry name" value="HTH-TYPE TRANSCRIPTIONAL ACTIVATOR RHAS"/>
    <property type="match status" value="1"/>
</dbReference>
<dbReference type="EMBL" id="JAULBC010000005">
    <property type="protein sequence ID" value="MEX6689165.1"/>
    <property type="molecule type" value="Genomic_DNA"/>
</dbReference>
<dbReference type="SMART" id="SM00342">
    <property type="entry name" value="HTH_ARAC"/>
    <property type="match status" value="1"/>
</dbReference>
<keyword evidence="3" id="KW-0804">Transcription</keyword>
<name>A0ABV3ZHX7_9BACT</name>
<evidence type="ECO:0000256" key="2">
    <source>
        <dbReference type="ARBA" id="ARBA00023125"/>
    </source>
</evidence>
<gene>
    <name evidence="5" type="ORF">QTN47_16775</name>
</gene>
<dbReference type="PANTHER" id="PTHR43280">
    <property type="entry name" value="ARAC-FAMILY TRANSCRIPTIONAL REGULATOR"/>
    <property type="match status" value="1"/>
</dbReference>
<keyword evidence="1" id="KW-0805">Transcription regulation</keyword>
<evidence type="ECO:0000256" key="1">
    <source>
        <dbReference type="ARBA" id="ARBA00023015"/>
    </source>
</evidence>